<dbReference type="InterPro" id="IPR016161">
    <property type="entry name" value="Ald_DH/histidinol_DH"/>
</dbReference>
<evidence type="ECO:0000256" key="1">
    <source>
        <dbReference type="ARBA" id="ARBA00009986"/>
    </source>
</evidence>
<dbReference type="Gene3D" id="3.40.309.10">
    <property type="entry name" value="Aldehyde Dehydrogenase, Chain A, domain 2"/>
    <property type="match status" value="1"/>
</dbReference>
<comment type="similarity">
    <text evidence="1 4">Belongs to the aldehyde dehydrogenase family.</text>
</comment>
<evidence type="ECO:0000259" key="5">
    <source>
        <dbReference type="Pfam" id="PF00171"/>
    </source>
</evidence>
<dbReference type="GO" id="GO:0008957">
    <property type="term" value="F:phenylacetaldehyde dehydrogenase (NAD+) activity"/>
    <property type="evidence" value="ECO:0007669"/>
    <property type="project" value="UniProtKB-EC"/>
</dbReference>
<organism evidence="6 7">
    <name type="scientific">Granulosicoccus antarcticus IMCC3135</name>
    <dbReference type="NCBI Taxonomy" id="1192854"/>
    <lineage>
        <taxon>Bacteria</taxon>
        <taxon>Pseudomonadati</taxon>
        <taxon>Pseudomonadota</taxon>
        <taxon>Gammaproteobacteria</taxon>
        <taxon>Chromatiales</taxon>
        <taxon>Granulosicoccaceae</taxon>
        <taxon>Granulosicoccus</taxon>
    </lineage>
</organism>
<name>A0A2Z2NN87_9GAMM</name>
<evidence type="ECO:0000313" key="7">
    <source>
        <dbReference type="Proteomes" id="UP000250079"/>
    </source>
</evidence>
<evidence type="ECO:0000256" key="2">
    <source>
        <dbReference type="ARBA" id="ARBA00023002"/>
    </source>
</evidence>
<dbReference type="InterPro" id="IPR029510">
    <property type="entry name" value="Ald_DH_CS_GLU"/>
</dbReference>
<keyword evidence="7" id="KW-1185">Reference proteome</keyword>
<dbReference type="FunFam" id="3.40.605.10:FF:000007">
    <property type="entry name" value="NAD/NADP-dependent betaine aldehyde dehydrogenase"/>
    <property type="match status" value="1"/>
</dbReference>
<dbReference type="PANTHER" id="PTHR11699">
    <property type="entry name" value="ALDEHYDE DEHYDROGENASE-RELATED"/>
    <property type="match status" value="1"/>
</dbReference>
<reference evidence="6 7" key="1">
    <citation type="submission" date="2016-12" db="EMBL/GenBank/DDBJ databases">
        <authorList>
            <person name="Song W.-J."/>
            <person name="Kurnit D.M."/>
        </authorList>
    </citation>
    <scope>NUCLEOTIDE SEQUENCE [LARGE SCALE GENOMIC DNA]</scope>
    <source>
        <strain evidence="6 7">IMCC3135</strain>
    </source>
</reference>
<dbReference type="EMBL" id="CP018632">
    <property type="protein sequence ID" value="ASJ72922.1"/>
    <property type="molecule type" value="Genomic_DNA"/>
</dbReference>
<dbReference type="KEGG" id="gai:IMCC3135_14185"/>
<dbReference type="InterPro" id="IPR016162">
    <property type="entry name" value="Ald_DH_N"/>
</dbReference>
<gene>
    <name evidence="6" type="primary">feaB_1</name>
    <name evidence="6" type="ORF">IMCC3135_14185</name>
</gene>
<proteinExistence type="inferred from homology"/>
<feature type="active site" evidence="3">
    <location>
        <position position="278"/>
    </location>
</feature>
<dbReference type="Proteomes" id="UP000250079">
    <property type="component" value="Chromosome"/>
</dbReference>
<dbReference type="InterPro" id="IPR016163">
    <property type="entry name" value="Ald_DH_C"/>
</dbReference>
<feature type="domain" description="Aldehyde dehydrogenase" evidence="5">
    <location>
        <begin position="33"/>
        <end position="500"/>
    </location>
</feature>
<dbReference type="Gene3D" id="3.40.605.10">
    <property type="entry name" value="Aldehyde Dehydrogenase, Chain A, domain 1"/>
    <property type="match status" value="1"/>
</dbReference>
<protein>
    <submittedName>
        <fullName evidence="6">Phenylacetaldehyde dehydrogenase</fullName>
        <ecNumber evidence="6">1.2.1.39</ecNumber>
    </submittedName>
</protein>
<evidence type="ECO:0000256" key="4">
    <source>
        <dbReference type="RuleBase" id="RU003345"/>
    </source>
</evidence>
<evidence type="ECO:0000256" key="3">
    <source>
        <dbReference type="PROSITE-ProRule" id="PRU10007"/>
    </source>
</evidence>
<dbReference type="AlphaFoldDB" id="A0A2Z2NN87"/>
<keyword evidence="2 4" id="KW-0560">Oxidoreductase</keyword>
<dbReference type="PROSITE" id="PS00687">
    <property type="entry name" value="ALDEHYDE_DEHYDR_GLU"/>
    <property type="match status" value="1"/>
</dbReference>
<dbReference type="SUPFAM" id="SSF53720">
    <property type="entry name" value="ALDH-like"/>
    <property type="match status" value="1"/>
</dbReference>
<evidence type="ECO:0000313" key="6">
    <source>
        <dbReference type="EMBL" id="ASJ72922.1"/>
    </source>
</evidence>
<sequence length="507" mass="53613">MNILTAPSSLELCSKEARDFIQSKPGLFINGTWQGSDGNDFLDVVDPSSGTIIGQIIDSTKSDVDRAVAAAKAAFATGSEWRRCGPDKRQNLILKLADAIEADTDVLSDLIAADLGTTKAIASGFEIPKAIETFRYYAGFATKIKGETIDLSPDYKTGGEFFAYTSKEPVGVVGAITPWNAPVMVTSWKIAPALAAGCTMVLKPAEDACLATLRVIELARQVGFPAGVLNIVTGRGESAGQSLLNNKDVDKFAFTGSCEVGKHIYRAGAERLVRLSLELGGKNPMIVMEDADIEAITPAIAMSTFPNAGQICVSGSKVVAHVSVAERLAQSLKTFAEALPVGPALVEGSVIGPVCSKAQFDRVMNYIQKGAAQGRVIAGGEALKSNGYYIQPTVITDLPKDSPLLKEEIFGPVITIETYEDINEVIEETNAADFGLCSFLFGSDHGKIQSAIRDLRTGTVFVNTGPVPPAAMTLGGFRQSGIGRDLGAEGLGGYLETKSVVTRINPH</sequence>
<dbReference type="InterPro" id="IPR015590">
    <property type="entry name" value="Aldehyde_DH_dom"/>
</dbReference>
<accession>A0A2Z2NN87</accession>
<dbReference type="Pfam" id="PF00171">
    <property type="entry name" value="Aldedh"/>
    <property type="match status" value="1"/>
</dbReference>
<dbReference type="OrthoDB" id="9812625at2"/>
<dbReference type="RefSeq" id="WP_088918189.1">
    <property type="nucleotide sequence ID" value="NZ_CP018632.1"/>
</dbReference>
<dbReference type="EC" id="1.2.1.39" evidence="6"/>